<dbReference type="Pfam" id="PF00005">
    <property type="entry name" value="ABC_tran"/>
    <property type="match status" value="1"/>
</dbReference>
<dbReference type="InterPro" id="IPR013611">
    <property type="entry name" value="Transp-assoc_OB_typ2"/>
</dbReference>
<dbReference type="InterPro" id="IPR017871">
    <property type="entry name" value="ABC_transporter-like_CS"/>
</dbReference>
<comment type="caution">
    <text evidence="9">The sequence shown here is derived from an EMBL/GenBank/DDBJ whole genome shotgun (WGS) entry which is preliminary data.</text>
</comment>
<evidence type="ECO:0000256" key="3">
    <source>
        <dbReference type="ARBA" id="ARBA00022519"/>
    </source>
</evidence>
<dbReference type="GO" id="GO:0005524">
    <property type="term" value="F:ATP binding"/>
    <property type="evidence" value="ECO:0007669"/>
    <property type="project" value="UniProtKB-KW"/>
</dbReference>
<accession>A0AAF1JWC8</accession>
<keyword evidence="3" id="KW-0997">Cell inner membrane</keyword>
<dbReference type="InterPro" id="IPR017666">
    <property type="entry name" value="AminoethylPonate_ABC_PhnT2"/>
</dbReference>
<dbReference type="Pfam" id="PF08402">
    <property type="entry name" value="TOBE_2"/>
    <property type="match status" value="1"/>
</dbReference>
<keyword evidence="10" id="KW-1185">Reference proteome</keyword>
<dbReference type="GO" id="GO:0022857">
    <property type="term" value="F:transmembrane transporter activity"/>
    <property type="evidence" value="ECO:0007669"/>
    <property type="project" value="InterPro"/>
</dbReference>
<protein>
    <submittedName>
        <fullName evidence="9">2-aminoethylphosphonate ABC transporter ATP-binding protein</fullName>
    </submittedName>
</protein>
<gene>
    <name evidence="9" type="ORF">GXW79_00250</name>
</gene>
<dbReference type="Proteomes" id="UP001196068">
    <property type="component" value="Unassembled WGS sequence"/>
</dbReference>
<evidence type="ECO:0000313" key="10">
    <source>
        <dbReference type="Proteomes" id="UP001196068"/>
    </source>
</evidence>
<keyword evidence="1" id="KW-0813">Transport</keyword>
<evidence type="ECO:0000256" key="6">
    <source>
        <dbReference type="ARBA" id="ARBA00022967"/>
    </source>
</evidence>
<proteinExistence type="predicted"/>
<dbReference type="AlphaFoldDB" id="A0AAF1JWC8"/>
<dbReference type="PROSITE" id="PS00211">
    <property type="entry name" value="ABC_TRANSPORTER_1"/>
    <property type="match status" value="1"/>
</dbReference>
<evidence type="ECO:0000256" key="2">
    <source>
        <dbReference type="ARBA" id="ARBA00022475"/>
    </source>
</evidence>
<dbReference type="EMBL" id="JAAEDH010000001">
    <property type="protein sequence ID" value="MBR0653499.1"/>
    <property type="molecule type" value="Genomic_DNA"/>
</dbReference>
<dbReference type="InterPro" id="IPR003593">
    <property type="entry name" value="AAA+_ATPase"/>
</dbReference>
<reference evidence="9" key="2">
    <citation type="journal article" date="2021" name="Syst. Appl. Microbiol.">
        <title>Roseomonas hellenica sp. nov., isolated from roots of wild-growing Alkanna tinctoria.</title>
        <authorList>
            <person name="Rat A."/>
            <person name="Naranjo H.D."/>
            <person name="Lebbe L."/>
            <person name="Cnockaert M."/>
            <person name="Krigas N."/>
            <person name="Grigoriadou K."/>
            <person name="Maloupa E."/>
            <person name="Willems A."/>
        </authorList>
    </citation>
    <scope>NUCLEOTIDE SEQUENCE</scope>
    <source>
        <strain evidence="9">LMG 28251</strain>
    </source>
</reference>
<dbReference type="NCBIfam" id="TIGR03265">
    <property type="entry name" value="PhnT2"/>
    <property type="match status" value="1"/>
</dbReference>
<evidence type="ECO:0000256" key="5">
    <source>
        <dbReference type="ARBA" id="ARBA00022840"/>
    </source>
</evidence>
<evidence type="ECO:0000256" key="4">
    <source>
        <dbReference type="ARBA" id="ARBA00022741"/>
    </source>
</evidence>
<dbReference type="SUPFAM" id="SSF50331">
    <property type="entry name" value="MOP-like"/>
    <property type="match status" value="1"/>
</dbReference>
<dbReference type="InterPro" id="IPR050093">
    <property type="entry name" value="ABC_SmlMolc_Importer"/>
</dbReference>
<dbReference type="GO" id="GO:0043190">
    <property type="term" value="C:ATP-binding cassette (ABC) transporter complex"/>
    <property type="evidence" value="ECO:0007669"/>
    <property type="project" value="InterPro"/>
</dbReference>
<sequence length="373" mass="39905">MASGVVRAEAEAPTAPTAPPYLVIQQVAKSFGTFAALHRVSLTITQGEFVAFLGPSGCGKTTLLRAIAGLDPPTTGSITQGGRDITGLPPEMRDFGIVFQSYALFPNLSVAQNVGYGLRGGGWTRARVAERVAELLTTVGLPEQAQKYPAQLSGGQQQRVALARALANEPGLLLLDEPLSALDAIVRINLRQELRSLQRRLGVTTIMVTHDQEEAMSVSDRIVVMSQGRIEQVGTPEDIYRRPATPFVAGFVGRSAHFDAKIDTPANMLITPDGLRLEARGLAHLLYGARVEVFIRPEDVRIGPEALVMRHHQGVVTHVEFMGALSRVSVELGRLRLDADVPAGMVTALGAFVGSAIPVALPPEALMVFPTDV</sequence>
<keyword evidence="7" id="KW-0472">Membrane</keyword>
<dbReference type="PROSITE" id="PS50893">
    <property type="entry name" value="ABC_TRANSPORTER_2"/>
    <property type="match status" value="1"/>
</dbReference>
<organism evidence="9 10">
    <name type="scientific">Plastoroseomonas arctica</name>
    <dbReference type="NCBI Taxonomy" id="1509237"/>
    <lineage>
        <taxon>Bacteria</taxon>
        <taxon>Pseudomonadati</taxon>
        <taxon>Pseudomonadota</taxon>
        <taxon>Alphaproteobacteria</taxon>
        <taxon>Acetobacterales</taxon>
        <taxon>Acetobacteraceae</taxon>
        <taxon>Plastoroseomonas</taxon>
    </lineage>
</organism>
<dbReference type="PANTHER" id="PTHR42781">
    <property type="entry name" value="SPERMIDINE/PUTRESCINE IMPORT ATP-BINDING PROTEIN POTA"/>
    <property type="match status" value="1"/>
</dbReference>
<keyword evidence="4" id="KW-0547">Nucleotide-binding</keyword>
<dbReference type="GO" id="GO:0015697">
    <property type="term" value="P:quaternary ammonium group transport"/>
    <property type="evidence" value="ECO:0007669"/>
    <property type="project" value="UniProtKB-ARBA"/>
</dbReference>
<dbReference type="SMART" id="SM00382">
    <property type="entry name" value="AAA"/>
    <property type="match status" value="1"/>
</dbReference>
<dbReference type="InterPro" id="IPR027417">
    <property type="entry name" value="P-loop_NTPase"/>
</dbReference>
<dbReference type="InterPro" id="IPR008995">
    <property type="entry name" value="Mo/tungstate-bd_C_term_dom"/>
</dbReference>
<name>A0AAF1JWC8_9PROT</name>
<feature type="domain" description="ABC transporter" evidence="8">
    <location>
        <begin position="22"/>
        <end position="252"/>
    </location>
</feature>
<dbReference type="GO" id="GO:0016887">
    <property type="term" value="F:ATP hydrolysis activity"/>
    <property type="evidence" value="ECO:0007669"/>
    <property type="project" value="InterPro"/>
</dbReference>
<evidence type="ECO:0000256" key="1">
    <source>
        <dbReference type="ARBA" id="ARBA00022448"/>
    </source>
</evidence>
<evidence type="ECO:0000256" key="7">
    <source>
        <dbReference type="ARBA" id="ARBA00023136"/>
    </source>
</evidence>
<evidence type="ECO:0000313" key="9">
    <source>
        <dbReference type="EMBL" id="MBR0653499.1"/>
    </source>
</evidence>
<evidence type="ECO:0000259" key="8">
    <source>
        <dbReference type="PROSITE" id="PS50893"/>
    </source>
</evidence>
<keyword evidence="6" id="KW-1278">Translocase</keyword>
<dbReference type="InterPro" id="IPR003439">
    <property type="entry name" value="ABC_transporter-like_ATP-bd"/>
</dbReference>
<dbReference type="SUPFAM" id="SSF52540">
    <property type="entry name" value="P-loop containing nucleoside triphosphate hydrolases"/>
    <property type="match status" value="1"/>
</dbReference>
<keyword evidence="2" id="KW-1003">Cell membrane</keyword>
<keyword evidence="5 9" id="KW-0067">ATP-binding</keyword>
<reference evidence="9" key="1">
    <citation type="submission" date="2020-01" db="EMBL/GenBank/DDBJ databases">
        <authorList>
            <person name="Rat A."/>
        </authorList>
    </citation>
    <scope>NUCLEOTIDE SEQUENCE</scope>
    <source>
        <strain evidence="9">LMG 28251</strain>
    </source>
</reference>
<dbReference type="PANTHER" id="PTHR42781:SF5">
    <property type="entry name" value="PUTRESCINE TRANSPORT ATP-BINDING PROTEIN POTG"/>
    <property type="match status" value="1"/>
</dbReference>
<dbReference type="Gene3D" id="3.40.50.300">
    <property type="entry name" value="P-loop containing nucleotide triphosphate hydrolases"/>
    <property type="match status" value="1"/>
</dbReference>
<dbReference type="FunFam" id="3.40.50.300:FF:000425">
    <property type="entry name" value="Probable ABC transporter, ATP-binding subunit"/>
    <property type="match status" value="1"/>
</dbReference>